<sequence length="118" mass="12346">MPQARVAIFLSHDDPVALRLAGSCAATAAARGDRVDVFAFGPALPALVEAAAHGEREGGAALLVETRASAEGCRLLACSASLVEQKVSPDAAETTFDAVVGWPTVMEWSRGVVDRFFF</sequence>
<dbReference type="Gene3D" id="3.40.1260.10">
    <property type="entry name" value="DsrEFH-like"/>
    <property type="match status" value="1"/>
</dbReference>
<evidence type="ECO:0000313" key="2">
    <source>
        <dbReference type="Proteomes" id="UP001162734"/>
    </source>
</evidence>
<dbReference type="EMBL" id="AP025592">
    <property type="protein sequence ID" value="BDG10395.1"/>
    <property type="molecule type" value="Genomic_DNA"/>
</dbReference>
<keyword evidence="2" id="KW-1185">Reference proteome</keyword>
<dbReference type="RefSeq" id="WP_248342865.1">
    <property type="nucleotide sequence ID" value="NZ_AP025592.1"/>
</dbReference>
<organism evidence="1 2">
    <name type="scientific">Anaeromyxobacter paludicola</name>
    <dbReference type="NCBI Taxonomy" id="2918171"/>
    <lineage>
        <taxon>Bacteria</taxon>
        <taxon>Pseudomonadati</taxon>
        <taxon>Myxococcota</taxon>
        <taxon>Myxococcia</taxon>
        <taxon>Myxococcales</taxon>
        <taxon>Cystobacterineae</taxon>
        <taxon>Anaeromyxobacteraceae</taxon>
        <taxon>Anaeromyxobacter</taxon>
    </lineage>
</organism>
<evidence type="ECO:0008006" key="3">
    <source>
        <dbReference type="Google" id="ProtNLM"/>
    </source>
</evidence>
<name>A0ABM7XEW8_9BACT</name>
<dbReference type="InterPro" id="IPR027396">
    <property type="entry name" value="DsrEFH-like"/>
</dbReference>
<proteinExistence type="predicted"/>
<reference evidence="2" key="1">
    <citation type="journal article" date="2022" name="Int. J. Syst. Evol. Microbiol.">
        <title>Anaeromyxobacter oryzae sp. nov., Anaeromyxobacter diazotrophicus sp. nov. and Anaeromyxobacter paludicola sp. nov., isolated from paddy soils.</title>
        <authorList>
            <person name="Itoh H."/>
            <person name="Xu Z."/>
            <person name="Mise K."/>
            <person name="Masuda Y."/>
            <person name="Ushijima N."/>
            <person name="Hayakawa C."/>
            <person name="Shiratori Y."/>
            <person name="Senoo K."/>
        </authorList>
    </citation>
    <scope>NUCLEOTIDE SEQUENCE [LARGE SCALE GENOMIC DNA]</scope>
    <source>
        <strain evidence="2">Red630</strain>
    </source>
</reference>
<accession>A0ABM7XEW8</accession>
<dbReference type="Proteomes" id="UP001162734">
    <property type="component" value="Chromosome"/>
</dbReference>
<evidence type="ECO:0000313" key="1">
    <source>
        <dbReference type="EMBL" id="BDG10395.1"/>
    </source>
</evidence>
<gene>
    <name evidence="1" type="ORF">AMPC_35080</name>
</gene>
<protein>
    <recommendedName>
        <fullName evidence="3">Peroxiredoxin</fullName>
    </recommendedName>
</protein>
<dbReference type="SUPFAM" id="SSF75169">
    <property type="entry name" value="DsrEFH-like"/>
    <property type="match status" value="1"/>
</dbReference>